<gene>
    <name evidence="4" type="primary">LOC111128569</name>
</gene>
<dbReference type="OrthoDB" id="6115964at2759"/>
<organism evidence="3 4">
    <name type="scientific">Crassostrea virginica</name>
    <name type="common">Eastern oyster</name>
    <dbReference type="NCBI Taxonomy" id="6565"/>
    <lineage>
        <taxon>Eukaryota</taxon>
        <taxon>Metazoa</taxon>
        <taxon>Spiralia</taxon>
        <taxon>Lophotrochozoa</taxon>
        <taxon>Mollusca</taxon>
        <taxon>Bivalvia</taxon>
        <taxon>Autobranchia</taxon>
        <taxon>Pteriomorphia</taxon>
        <taxon>Ostreida</taxon>
        <taxon>Ostreoidea</taxon>
        <taxon>Ostreidae</taxon>
        <taxon>Crassostrea</taxon>
    </lineage>
</organism>
<accession>A0A8B8DQ62</accession>
<evidence type="ECO:0000313" key="4">
    <source>
        <dbReference type="RefSeq" id="XP_022329955.1"/>
    </source>
</evidence>
<evidence type="ECO:0000259" key="2">
    <source>
        <dbReference type="PROSITE" id="PS51046"/>
    </source>
</evidence>
<keyword evidence="1" id="KW-0479">Metal-binding</keyword>
<feature type="domain" description="GON" evidence="2">
    <location>
        <begin position="1"/>
        <end position="144"/>
    </location>
</feature>
<dbReference type="GO" id="GO:0004222">
    <property type="term" value="F:metalloendopeptidase activity"/>
    <property type="evidence" value="ECO:0007669"/>
    <property type="project" value="InterPro"/>
</dbReference>
<dbReference type="KEGG" id="cvn:111128569"/>
<sequence>MFTDHDSSNWIIFKQQCQSAIKAPLKTLDFGKIQTRVEDMEIDGSDYTFASLTGSPTLPYGFTYDCNGAASKNPCPHFGSATINTRGTGLILDPTLVFGLLDAHLGDIRDFSRSADGSEIFFTCAGWCALCGPTSGPLHLKHSDEFISAASGEAVVCNL</sequence>
<dbReference type="Pfam" id="PF08685">
    <property type="entry name" value="GON"/>
    <property type="match status" value="1"/>
</dbReference>
<dbReference type="Proteomes" id="UP000694844">
    <property type="component" value="Chromosome 4"/>
</dbReference>
<dbReference type="RefSeq" id="XP_022329955.1">
    <property type="nucleotide sequence ID" value="XM_022474247.1"/>
</dbReference>
<dbReference type="AlphaFoldDB" id="A0A8B8DQ62"/>
<reference evidence="4" key="1">
    <citation type="submission" date="2025-08" db="UniProtKB">
        <authorList>
            <consortium name="RefSeq"/>
        </authorList>
    </citation>
    <scope>IDENTIFICATION</scope>
    <source>
        <tissue evidence="4">Whole sample</tissue>
    </source>
</reference>
<evidence type="ECO:0000313" key="3">
    <source>
        <dbReference type="Proteomes" id="UP000694844"/>
    </source>
</evidence>
<protein>
    <submittedName>
        <fullName evidence="4">A disintegrin and metalloproteinase with thrombospondin motifs 9-like</fullName>
    </submittedName>
</protein>
<dbReference type="InterPro" id="IPR012314">
    <property type="entry name" value="Pept_M12B_GON-ADAMTSs"/>
</dbReference>
<keyword evidence="3" id="KW-1185">Reference proteome</keyword>
<name>A0A8B8DQ62_CRAVI</name>
<dbReference type="GO" id="GO:0008270">
    <property type="term" value="F:zinc ion binding"/>
    <property type="evidence" value="ECO:0007669"/>
    <property type="project" value="InterPro"/>
</dbReference>
<proteinExistence type="predicted"/>
<dbReference type="GeneID" id="111128569"/>
<dbReference type="PROSITE" id="PS51046">
    <property type="entry name" value="GON"/>
    <property type="match status" value="1"/>
</dbReference>
<evidence type="ECO:0000256" key="1">
    <source>
        <dbReference type="ARBA" id="ARBA00022723"/>
    </source>
</evidence>